<dbReference type="Proteomes" id="UP000014974">
    <property type="component" value="Unassembled WGS sequence"/>
</dbReference>
<evidence type="ECO:0000256" key="1">
    <source>
        <dbReference type="SAM" id="Phobius"/>
    </source>
</evidence>
<accession>S7WKA2</accession>
<name>S7WKA2_9BACT</name>
<organism evidence="2 3">
    <name type="scientific">Cyclobacterium qasimii M12-11B</name>
    <dbReference type="NCBI Taxonomy" id="641524"/>
    <lineage>
        <taxon>Bacteria</taxon>
        <taxon>Pseudomonadati</taxon>
        <taxon>Bacteroidota</taxon>
        <taxon>Cytophagia</taxon>
        <taxon>Cytophagales</taxon>
        <taxon>Cyclobacteriaceae</taxon>
        <taxon>Cyclobacterium</taxon>
    </lineage>
</organism>
<sequence length="48" mass="5859">MPTIKSCPKMPIKEKLMILKSGWKSAFFILRVFWVYYVLNFMFLERVK</sequence>
<reference evidence="2 3" key="1">
    <citation type="journal article" date="2013" name="Genome Announc.">
        <title>Draft Genome Sequence of Cyclobacterium qasimii Strain M12-11BT, Isolated from Arctic Marine Sediment.</title>
        <authorList>
            <person name="Shivaji S."/>
            <person name="Ara S."/>
            <person name="Singh A."/>
            <person name="Kumar Pinnaka A."/>
        </authorList>
    </citation>
    <scope>NUCLEOTIDE SEQUENCE [LARGE SCALE GENOMIC DNA]</scope>
    <source>
        <strain evidence="2 3">M12-11B</strain>
    </source>
</reference>
<evidence type="ECO:0000313" key="3">
    <source>
        <dbReference type="Proteomes" id="UP000014974"/>
    </source>
</evidence>
<comment type="caution">
    <text evidence="2">The sequence shown here is derived from an EMBL/GenBank/DDBJ whole genome shotgun (WGS) entry which is preliminary data.</text>
</comment>
<keyword evidence="1" id="KW-1133">Transmembrane helix</keyword>
<evidence type="ECO:0000313" key="2">
    <source>
        <dbReference type="EMBL" id="EPR67144.1"/>
    </source>
</evidence>
<dbReference type="AlphaFoldDB" id="S7WKA2"/>
<proteinExistence type="predicted"/>
<protein>
    <submittedName>
        <fullName evidence="2">Uncharacterized protein</fullName>
    </submittedName>
</protein>
<gene>
    <name evidence="2" type="ORF">ADICYQ_3848</name>
</gene>
<keyword evidence="1" id="KW-0472">Membrane</keyword>
<dbReference type="STRING" id="641524.ADICYQ_3848"/>
<feature type="transmembrane region" description="Helical" evidence="1">
    <location>
        <begin position="21"/>
        <end position="39"/>
    </location>
</feature>
<dbReference type="EMBL" id="ATNM01000135">
    <property type="protein sequence ID" value="EPR67144.1"/>
    <property type="molecule type" value="Genomic_DNA"/>
</dbReference>
<keyword evidence="1" id="KW-0812">Transmembrane</keyword>